<dbReference type="AlphaFoldDB" id="A0A087FXP0"/>
<dbReference type="Proteomes" id="UP000029120">
    <property type="component" value="Unassembled WGS sequence"/>
</dbReference>
<keyword evidence="3" id="KW-1185">Reference proteome</keyword>
<name>A0A087FXP0_ARAAL</name>
<feature type="compositionally biased region" description="Acidic residues" evidence="1">
    <location>
        <begin position="176"/>
        <end position="202"/>
    </location>
</feature>
<sequence length="202" mass="21094">MVVTSRGGRRGSHGRGRGGTQGRGRGKQTVGSGSRVKPTVGRTGGVSGPSGPSGALTKRTKVAPGGVKRTGGDASTSSAPPPVSRREGKGRGGGLDTLAAVIEDATTTSQPEIDIAGEATVSVSRTKSVPHQFGDTTNRLPFAQLTSRATSGNHLSNLNLHEQPRHQSSQSRHIEEEFENEDEEDEEEEEDADDFGDGEPNQ</sequence>
<evidence type="ECO:0000256" key="1">
    <source>
        <dbReference type="SAM" id="MobiDB-lite"/>
    </source>
</evidence>
<evidence type="ECO:0000313" key="3">
    <source>
        <dbReference type="Proteomes" id="UP000029120"/>
    </source>
</evidence>
<feature type="compositionally biased region" description="Basic residues" evidence="1">
    <location>
        <begin position="7"/>
        <end position="16"/>
    </location>
</feature>
<feature type="region of interest" description="Disordered" evidence="1">
    <location>
        <begin position="1"/>
        <end position="98"/>
    </location>
</feature>
<feature type="region of interest" description="Disordered" evidence="1">
    <location>
        <begin position="146"/>
        <end position="202"/>
    </location>
</feature>
<dbReference type="EMBL" id="KL989667">
    <property type="protein sequence ID" value="KFK22392.1"/>
    <property type="molecule type" value="Genomic_DNA"/>
</dbReference>
<accession>A0A087FXP0</accession>
<gene>
    <name evidence="2" type="ORF">AALP_AAs50715U000100</name>
</gene>
<organism evidence="2 3">
    <name type="scientific">Arabis alpina</name>
    <name type="common">Alpine rock-cress</name>
    <dbReference type="NCBI Taxonomy" id="50452"/>
    <lineage>
        <taxon>Eukaryota</taxon>
        <taxon>Viridiplantae</taxon>
        <taxon>Streptophyta</taxon>
        <taxon>Embryophyta</taxon>
        <taxon>Tracheophyta</taxon>
        <taxon>Spermatophyta</taxon>
        <taxon>Magnoliopsida</taxon>
        <taxon>eudicotyledons</taxon>
        <taxon>Gunneridae</taxon>
        <taxon>Pentapetalae</taxon>
        <taxon>rosids</taxon>
        <taxon>malvids</taxon>
        <taxon>Brassicales</taxon>
        <taxon>Brassicaceae</taxon>
        <taxon>Arabideae</taxon>
        <taxon>Arabis</taxon>
    </lineage>
</organism>
<proteinExistence type="predicted"/>
<feature type="non-terminal residue" evidence="2">
    <location>
        <position position="202"/>
    </location>
</feature>
<feature type="compositionally biased region" description="Polar residues" evidence="1">
    <location>
        <begin position="146"/>
        <end position="171"/>
    </location>
</feature>
<reference evidence="3" key="1">
    <citation type="journal article" date="2015" name="Nat. Plants">
        <title>Genome expansion of Arabis alpina linked with retrotransposition and reduced symmetric DNA methylation.</title>
        <authorList>
            <person name="Willing E.M."/>
            <person name="Rawat V."/>
            <person name="Mandakova T."/>
            <person name="Maumus F."/>
            <person name="James G.V."/>
            <person name="Nordstroem K.J."/>
            <person name="Becker C."/>
            <person name="Warthmann N."/>
            <person name="Chica C."/>
            <person name="Szarzynska B."/>
            <person name="Zytnicki M."/>
            <person name="Albani M.C."/>
            <person name="Kiefer C."/>
            <person name="Bergonzi S."/>
            <person name="Castaings L."/>
            <person name="Mateos J.L."/>
            <person name="Berns M.C."/>
            <person name="Bujdoso N."/>
            <person name="Piofczyk T."/>
            <person name="de Lorenzo L."/>
            <person name="Barrero-Sicilia C."/>
            <person name="Mateos I."/>
            <person name="Piednoel M."/>
            <person name="Hagmann J."/>
            <person name="Chen-Min-Tao R."/>
            <person name="Iglesias-Fernandez R."/>
            <person name="Schuster S.C."/>
            <person name="Alonso-Blanco C."/>
            <person name="Roudier F."/>
            <person name="Carbonero P."/>
            <person name="Paz-Ares J."/>
            <person name="Davis S.J."/>
            <person name="Pecinka A."/>
            <person name="Quesneville H."/>
            <person name="Colot V."/>
            <person name="Lysak M.A."/>
            <person name="Weigel D."/>
            <person name="Coupland G."/>
            <person name="Schneeberger K."/>
        </authorList>
    </citation>
    <scope>NUCLEOTIDE SEQUENCE [LARGE SCALE GENOMIC DNA]</scope>
    <source>
        <strain evidence="3">cv. Pajares</strain>
    </source>
</reference>
<dbReference type="Gramene" id="KFK22392">
    <property type="protein sequence ID" value="KFK22392"/>
    <property type="gene ID" value="AALP_AAs50715U000100"/>
</dbReference>
<protein>
    <submittedName>
        <fullName evidence="2">Uncharacterized protein</fullName>
    </submittedName>
</protein>
<evidence type="ECO:0000313" key="2">
    <source>
        <dbReference type="EMBL" id="KFK22392.1"/>
    </source>
</evidence>